<dbReference type="PANTHER" id="PTHR43677">
    <property type="entry name" value="SHORT-CHAIN DEHYDROGENASE/REDUCTASE"/>
    <property type="match status" value="1"/>
</dbReference>
<dbReference type="InterPro" id="IPR036291">
    <property type="entry name" value="NAD(P)-bd_dom_sf"/>
</dbReference>
<dbReference type="PROSITE" id="PS01162">
    <property type="entry name" value="QOR_ZETA_CRYSTAL"/>
    <property type="match status" value="1"/>
</dbReference>
<keyword evidence="3" id="KW-1185">Reference proteome</keyword>
<sequence>MRDPAPRFDENDAGVGRMRAIEVARFGGPEVLVPIDAPDPAPGPGEVVVDVEVADTLWLETMVRAGRGGVVFPVQPPYRPGVGVAGTVAAVGPTVHPHWIGKRVVSRSGPAGGYVERAVVPADGLVAVPDDVELRDAAAVLHDGVTALALAEIVKLAAGDRVLVTAAGGGLGAILVQLARTAGAVVVAAARGEAKLDRVGRLGADVLVDYSAPNWTDRVREATGGLDVVLDGAGGEYGPAAFELVERGGRYSAHGTPAGAFGSVDPELARARGITVTGIEAVQFGPDQFHAYLRQALAEVAAGRITPLVGQTFPLERAADAHAAIENRTAIGKTLLLI</sequence>
<evidence type="ECO:0000313" key="3">
    <source>
        <dbReference type="Proteomes" id="UP000646749"/>
    </source>
</evidence>
<name>A0ABQ4DUI8_9ACTN</name>
<dbReference type="InterPro" id="IPR011032">
    <property type="entry name" value="GroES-like_sf"/>
</dbReference>
<dbReference type="InterPro" id="IPR051397">
    <property type="entry name" value="Zn-ADH-like_protein"/>
</dbReference>
<dbReference type="PANTHER" id="PTHR43677:SF4">
    <property type="entry name" value="QUINONE OXIDOREDUCTASE-LIKE PROTEIN 2"/>
    <property type="match status" value="1"/>
</dbReference>
<evidence type="ECO:0000259" key="1">
    <source>
        <dbReference type="SMART" id="SM00829"/>
    </source>
</evidence>
<dbReference type="InterPro" id="IPR020843">
    <property type="entry name" value="ER"/>
</dbReference>
<organism evidence="2 3">
    <name type="scientific">Plantactinospora endophytica</name>
    <dbReference type="NCBI Taxonomy" id="673535"/>
    <lineage>
        <taxon>Bacteria</taxon>
        <taxon>Bacillati</taxon>
        <taxon>Actinomycetota</taxon>
        <taxon>Actinomycetes</taxon>
        <taxon>Micromonosporales</taxon>
        <taxon>Micromonosporaceae</taxon>
        <taxon>Plantactinospora</taxon>
    </lineage>
</organism>
<dbReference type="InterPro" id="IPR002364">
    <property type="entry name" value="Quin_OxRdtase/zeta-crystal_CS"/>
</dbReference>
<evidence type="ECO:0000313" key="2">
    <source>
        <dbReference type="EMBL" id="GIG86108.1"/>
    </source>
</evidence>
<dbReference type="Pfam" id="PF13602">
    <property type="entry name" value="ADH_zinc_N_2"/>
    <property type="match status" value="1"/>
</dbReference>
<comment type="caution">
    <text evidence="2">The sequence shown here is derived from an EMBL/GenBank/DDBJ whole genome shotgun (WGS) entry which is preliminary data.</text>
</comment>
<dbReference type="Gene3D" id="3.90.180.10">
    <property type="entry name" value="Medium-chain alcohol dehydrogenases, catalytic domain"/>
    <property type="match status" value="1"/>
</dbReference>
<gene>
    <name evidence="2" type="primary">qor_1</name>
    <name evidence="2" type="ORF">Pen02_10440</name>
</gene>
<dbReference type="Proteomes" id="UP000646749">
    <property type="component" value="Unassembled WGS sequence"/>
</dbReference>
<feature type="domain" description="Enoyl reductase (ER)" evidence="1">
    <location>
        <begin position="27"/>
        <end position="336"/>
    </location>
</feature>
<dbReference type="Gene3D" id="3.40.50.720">
    <property type="entry name" value="NAD(P)-binding Rossmann-like Domain"/>
    <property type="match status" value="1"/>
</dbReference>
<reference evidence="2 3" key="1">
    <citation type="submission" date="2021-01" db="EMBL/GenBank/DDBJ databases">
        <title>Whole genome shotgun sequence of Plantactinospora endophytica NBRC 110450.</title>
        <authorList>
            <person name="Komaki H."/>
            <person name="Tamura T."/>
        </authorList>
    </citation>
    <scope>NUCLEOTIDE SEQUENCE [LARGE SCALE GENOMIC DNA]</scope>
    <source>
        <strain evidence="2 3">NBRC 110450</strain>
    </source>
</reference>
<dbReference type="Pfam" id="PF08240">
    <property type="entry name" value="ADH_N"/>
    <property type="match status" value="1"/>
</dbReference>
<dbReference type="EMBL" id="BONW01000002">
    <property type="protein sequence ID" value="GIG86108.1"/>
    <property type="molecule type" value="Genomic_DNA"/>
</dbReference>
<accession>A0ABQ4DUI8</accession>
<proteinExistence type="predicted"/>
<dbReference type="SUPFAM" id="SSF51735">
    <property type="entry name" value="NAD(P)-binding Rossmann-fold domains"/>
    <property type="match status" value="1"/>
</dbReference>
<dbReference type="SUPFAM" id="SSF50129">
    <property type="entry name" value="GroES-like"/>
    <property type="match status" value="1"/>
</dbReference>
<protein>
    <submittedName>
        <fullName evidence="2">NADPH:quinone reductase</fullName>
    </submittedName>
</protein>
<dbReference type="SMART" id="SM00829">
    <property type="entry name" value="PKS_ER"/>
    <property type="match status" value="1"/>
</dbReference>
<dbReference type="InterPro" id="IPR013154">
    <property type="entry name" value="ADH-like_N"/>
</dbReference>